<sequence length="313" mass="34603">MIYYVISSVKLVCTSRTDGIRNTANNSFPRPPESPRAGRARAVSRAPSRRLRILPLPCDVDDHICPDVPSEPPSAGEGSAPPARSVSRLGLQHTMPMQRPSATRVPLYQTQLPLISGIQAAPTLRESLQRRKRIKNRRSASMKAVAYCDDVVIARAFPAYGGHFDGHSFIADLGLRPGARPPPAAARGRGCAASQSRRNERAPLDSVILCYRPLDSPLMISPLICFCAIGQSEQVGEDNTEMIQKKRDDPLKSYDTLATIGKLSYIYVYDKVVPHPQRRDHSRRASPSPGVRAYGTRRRARRRLAARSLTYDP</sequence>
<keyword evidence="3" id="KW-1185">Reference proteome</keyword>
<name>A0A4C1YQB9_EUMVA</name>
<accession>A0A4C1YQB9</accession>
<evidence type="ECO:0000313" key="3">
    <source>
        <dbReference type="Proteomes" id="UP000299102"/>
    </source>
</evidence>
<evidence type="ECO:0000256" key="1">
    <source>
        <dbReference type="SAM" id="MobiDB-lite"/>
    </source>
</evidence>
<feature type="region of interest" description="Disordered" evidence="1">
    <location>
        <begin position="276"/>
        <end position="297"/>
    </location>
</feature>
<feature type="compositionally biased region" description="Polar residues" evidence="1">
    <location>
        <begin position="19"/>
        <end position="28"/>
    </location>
</feature>
<feature type="region of interest" description="Disordered" evidence="1">
    <location>
        <begin position="19"/>
        <end position="46"/>
    </location>
</feature>
<protein>
    <submittedName>
        <fullName evidence="2">Uncharacterized protein</fullName>
    </submittedName>
</protein>
<dbReference type="Proteomes" id="UP000299102">
    <property type="component" value="Unassembled WGS sequence"/>
</dbReference>
<proteinExistence type="predicted"/>
<reference evidence="2 3" key="1">
    <citation type="journal article" date="2019" name="Commun. Biol.">
        <title>The bagworm genome reveals a unique fibroin gene that provides high tensile strength.</title>
        <authorList>
            <person name="Kono N."/>
            <person name="Nakamura H."/>
            <person name="Ohtoshi R."/>
            <person name="Tomita M."/>
            <person name="Numata K."/>
            <person name="Arakawa K."/>
        </authorList>
    </citation>
    <scope>NUCLEOTIDE SEQUENCE [LARGE SCALE GENOMIC DNA]</scope>
</reference>
<feature type="compositionally biased region" description="Low complexity" evidence="1">
    <location>
        <begin position="35"/>
        <end position="46"/>
    </location>
</feature>
<feature type="compositionally biased region" description="Low complexity" evidence="1">
    <location>
        <begin position="73"/>
        <end position="83"/>
    </location>
</feature>
<feature type="region of interest" description="Disordered" evidence="1">
    <location>
        <begin position="64"/>
        <end position="85"/>
    </location>
</feature>
<comment type="caution">
    <text evidence="2">The sequence shown here is derived from an EMBL/GenBank/DDBJ whole genome shotgun (WGS) entry which is preliminary data.</text>
</comment>
<organism evidence="2 3">
    <name type="scientific">Eumeta variegata</name>
    <name type="common">Bagworm moth</name>
    <name type="synonym">Eumeta japonica</name>
    <dbReference type="NCBI Taxonomy" id="151549"/>
    <lineage>
        <taxon>Eukaryota</taxon>
        <taxon>Metazoa</taxon>
        <taxon>Ecdysozoa</taxon>
        <taxon>Arthropoda</taxon>
        <taxon>Hexapoda</taxon>
        <taxon>Insecta</taxon>
        <taxon>Pterygota</taxon>
        <taxon>Neoptera</taxon>
        <taxon>Endopterygota</taxon>
        <taxon>Lepidoptera</taxon>
        <taxon>Glossata</taxon>
        <taxon>Ditrysia</taxon>
        <taxon>Tineoidea</taxon>
        <taxon>Psychidae</taxon>
        <taxon>Oiketicinae</taxon>
        <taxon>Eumeta</taxon>
    </lineage>
</organism>
<dbReference type="EMBL" id="BGZK01001366">
    <property type="protein sequence ID" value="GBP78348.1"/>
    <property type="molecule type" value="Genomic_DNA"/>
</dbReference>
<gene>
    <name evidence="2" type="ORF">EVAR_9356_1</name>
</gene>
<dbReference type="AlphaFoldDB" id="A0A4C1YQB9"/>
<evidence type="ECO:0000313" key="2">
    <source>
        <dbReference type="EMBL" id="GBP78348.1"/>
    </source>
</evidence>